<proteinExistence type="predicted"/>
<dbReference type="AlphaFoldDB" id="A0A1M5RVR8"/>
<organism evidence="4 5">
    <name type="scientific">Chryseolinea serpens</name>
    <dbReference type="NCBI Taxonomy" id="947013"/>
    <lineage>
        <taxon>Bacteria</taxon>
        <taxon>Pseudomonadati</taxon>
        <taxon>Bacteroidota</taxon>
        <taxon>Cytophagia</taxon>
        <taxon>Cytophagales</taxon>
        <taxon>Fulvivirgaceae</taxon>
        <taxon>Chryseolinea</taxon>
    </lineage>
</organism>
<dbReference type="STRING" id="947013.SAMN04488109_3603"/>
<dbReference type="PANTHER" id="PTHR43861:SF1">
    <property type="entry name" value="TRANS-ACONITATE 2-METHYLTRANSFERASE"/>
    <property type="match status" value="1"/>
</dbReference>
<dbReference type="PANTHER" id="PTHR43861">
    <property type="entry name" value="TRANS-ACONITATE 2-METHYLTRANSFERASE-RELATED"/>
    <property type="match status" value="1"/>
</dbReference>
<keyword evidence="5" id="KW-1185">Reference proteome</keyword>
<evidence type="ECO:0000256" key="1">
    <source>
        <dbReference type="ARBA" id="ARBA00022603"/>
    </source>
</evidence>
<evidence type="ECO:0000256" key="2">
    <source>
        <dbReference type="ARBA" id="ARBA00022679"/>
    </source>
</evidence>
<accession>A0A1M5RVR8</accession>
<reference evidence="4 5" key="1">
    <citation type="submission" date="2016-11" db="EMBL/GenBank/DDBJ databases">
        <authorList>
            <person name="Jaros S."/>
            <person name="Januszkiewicz K."/>
            <person name="Wedrychowicz H."/>
        </authorList>
    </citation>
    <scope>NUCLEOTIDE SEQUENCE [LARGE SCALE GENOMIC DNA]</scope>
    <source>
        <strain evidence="4 5">DSM 24574</strain>
    </source>
</reference>
<dbReference type="InterPro" id="IPR041698">
    <property type="entry name" value="Methyltransf_25"/>
</dbReference>
<sequence length="250" mass="29099">MNEEAHWNTIASKYNDEIFDVFKSDKDQKLPRYFEKHANLSHRAIDFGCGTGKAFPYLSPVFKDVLAMDISGECLATARQRPYTNIAFKRADLSQRSVKFPEVDFVFCCNVIMLPEREKNVKMFQNIERALKPGGTALIVVPSLDSALFSSLRLIDWYKTEGVDVEDIPASDIDYFKNNKREFIQGIVYIDKVPTKHYTAPELEMIFQQTRLDITALEKLEYAWDTEFTSPPSWMKAPYPWDWLIELRKR</sequence>
<feature type="domain" description="Methyltransferase" evidence="3">
    <location>
        <begin position="45"/>
        <end position="135"/>
    </location>
</feature>
<dbReference type="Proteomes" id="UP000184212">
    <property type="component" value="Unassembled WGS sequence"/>
</dbReference>
<evidence type="ECO:0000259" key="3">
    <source>
        <dbReference type="Pfam" id="PF13649"/>
    </source>
</evidence>
<evidence type="ECO:0000313" key="5">
    <source>
        <dbReference type="Proteomes" id="UP000184212"/>
    </source>
</evidence>
<dbReference type="GO" id="GO:0032259">
    <property type="term" value="P:methylation"/>
    <property type="evidence" value="ECO:0007669"/>
    <property type="project" value="UniProtKB-KW"/>
</dbReference>
<dbReference type="GO" id="GO:0008168">
    <property type="term" value="F:methyltransferase activity"/>
    <property type="evidence" value="ECO:0007669"/>
    <property type="project" value="UniProtKB-KW"/>
</dbReference>
<dbReference type="OrthoDB" id="9790023at2"/>
<keyword evidence="1 4" id="KW-0489">Methyltransferase</keyword>
<dbReference type="InterPro" id="IPR029063">
    <property type="entry name" value="SAM-dependent_MTases_sf"/>
</dbReference>
<dbReference type="Pfam" id="PF13649">
    <property type="entry name" value="Methyltransf_25"/>
    <property type="match status" value="1"/>
</dbReference>
<name>A0A1M5RVR8_9BACT</name>
<keyword evidence="2 4" id="KW-0808">Transferase</keyword>
<protein>
    <submittedName>
        <fullName evidence="4">Methyltransferase domain-containing protein</fullName>
    </submittedName>
</protein>
<evidence type="ECO:0000313" key="4">
    <source>
        <dbReference type="EMBL" id="SHH30251.1"/>
    </source>
</evidence>
<dbReference type="CDD" id="cd02440">
    <property type="entry name" value="AdoMet_MTases"/>
    <property type="match status" value="1"/>
</dbReference>
<dbReference type="Gene3D" id="3.40.50.150">
    <property type="entry name" value="Vaccinia Virus protein VP39"/>
    <property type="match status" value="1"/>
</dbReference>
<dbReference type="SUPFAM" id="SSF53335">
    <property type="entry name" value="S-adenosyl-L-methionine-dependent methyltransferases"/>
    <property type="match status" value="1"/>
</dbReference>
<gene>
    <name evidence="4" type="ORF">SAMN04488109_3603</name>
</gene>
<dbReference type="RefSeq" id="WP_073136593.1">
    <property type="nucleotide sequence ID" value="NZ_FQWQ01000002.1"/>
</dbReference>
<dbReference type="EMBL" id="FQWQ01000002">
    <property type="protein sequence ID" value="SHH30251.1"/>
    <property type="molecule type" value="Genomic_DNA"/>
</dbReference>